<dbReference type="EMBL" id="CAJHUC010001986">
    <property type="protein sequence ID" value="CAD7702877.1"/>
    <property type="molecule type" value="Genomic_DNA"/>
</dbReference>
<dbReference type="Proteomes" id="UP000708148">
    <property type="component" value="Unassembled WGS sequence"/>
</dbReference>
<keyword evidence="3" id="KW-1185">Reference proteome</keyword>
<comment type="caution">
    <text evidence="2">The sequence shown here is derived from an EMBL/GenBank/DDBJ whole genome shotgun (WGS) entry which is preliminary data.</text>
</comment>
<proteinExistence type="predicted"/>
<name>A0A8S1J9N3_9CHLO</name>
<organism evidence="2 3">
    <name type="scientific">Ostreobium quekettii</name>
    <dbReference type="NCBI Taxonomy" id="121088"/>
    <lineage>
        <taxon>Eukaryota</taxon>
        <taxon>Viridiplantae</taxon>
        <taxon>Chlorophyta</taxon>
        <taxon>core chlorophytes</taxon>
        <taxon>Ulvophyceae</taxon>
        <taxon>TCBD clade</taxon>
        <taxon>Bryopsidales</taxon>
        <taxon>Ostreobineae</taxon>
        <taxon>Ostreobiaceae</taxon>
        <taxon>Ostreobium</taxon>
    </lineage>
</organism>
<feature type="region of interest" description="Disordered" evidence="1">
    <location>
        <begin position="96"/>
        <end position="118"/>
    </location>
</feature>
<reference evidence="2" key="1">
    <citation type="submission" date="2020-12" db="EMBL/GenBank/DDBJ databases">
        <authorList>
            <person name="Iha C."/>
        </authorList>
    </citation>
    <scope>NUCLEOTIDE SEQUENCE</scope>
</reference>
<protein>
    <submittedName>
        <fullName evidence="2">Uncharacterized protein</fullName>
    </submittedName>
</protein>
<sequence length="118" mass="12502">MGRPSPNGPISRRDDAKLNQHYKQQGAPYCGAVGSNARSSEINKAMLSRAANPQDYARPGVTPAAAPLPEHYAPLVWPVACGVLRTVFAGHWGLQASQQRMQPSRPEACANTAGPSAP</sequence>
<evidence type="ECO:0000313" key="3">
    <source>
        <dbReference type="Proteomes" id="UP000708148"/>
    </source>
</evidence>
<evidence type="ECO:0000256" key="1">
    <source>
        <dbReference type="SAM" id="MobiDB-lite"/>
    </source>
</evidence>
<evidence type="ECO:0000313" key="2">
    <source>
        <dbReference type="EMBL" id="CAD7702877.1"/>
    </source>
</evidence>
<accession>A0A8S1J9N3</accession>
<dbReference type="AlphaFoldDB" id="A0A8S1J9N3"/>
<gene>
    <name evidence="2" type="ORF">OSTQU699_LOCUS8234</name>
</gene>